<feature type="compositionally biased region" description="Gly residues" evidence="6">
    <location>
        <begin position="701"/>
        <end position="711"/>
    </location>
</feature>
<reference evidence="8 9" key="1">
    <citation type="submission" date="2017-06" db="EMBL/GenBank/DDBJ databases">
        <authorList>
            <person name="Kim H.J."/>
            <person name="Triplett B.A."/>
        </authorList>
    </citation>
    <scope>NUCLEOTIDE SEQUENCE [LARGE SCALE GENOMIC DNA]</scope>
    <source>
        <strain evidence="8">FRACA_ARgP5</strain>
    </source>
</reference>
<feature type="compositionally biased region" description="Low complexity" evidence="6">
    <location>
        <begin position="553"/>
        <end position="564"/>
    </location>
</feature>
<feature type="compositionally biased region" description="Basic and acidic residues" evidence="6">
    <location>
        <begin position="644"/>
        <end position="700"/>
    </location>
</feature>
<evidence type="ECO:0000313" key="9">
    <source>
        <dbReference type="Proteomes" id="UP000234331"/>
    </source>
</evidence>
<keyword evidence="2" id="KW-1003">Cell membrane</keyword>
<feature type="transmembrane region" description="Helical" evidence="7">
    <location>
        <begin position="281"/>
        <end position="301"/>
    </location>
</feature>
<dbReference type="GO" id="GO:0005886">
    <property type="term" value="C:plasma membrane"/>
    <property type="evidence" value="ECO:0007669"/>
    <property type="project" value="UniProtKB-SubCell"/>
</dbReference>
<feature type="compositionally biased region" description="Basic and acidic residues" evidence="6">
    <location>
        <begin position="565"/>
        <end position="583"/>
    </location>
</feature>
<feature type="transmembrane region" description="Helical" evidence="7">
    <location>
        <begin position="251"/>
        <end position="269"/>
    </location>
</feature>
<feature type="transmembrane region" description="Helical" evidence="7">
    <location>
        <begin position="494"/>
        <end position="514"/>
    </location>
</feature>
<feature type="transmembrane region" description="Helical" evidence="7">
    <location>
        <begin position="520"/>
        <end position="539"/>
    </location>
</feature>
<dbReference type="CDD" id="cd13126">
    <property type="entry name" value="MATE_like_11"/>
    <property type="match status" value="1"/>
</dbReference>
<name>A0A2I2KVD6_9ACTN</name>
<protein>
    <submittedName>
        <fullName evidence="8">Membrane protein involved in the export of O-antigen and teichoic acid</fullName>
    </submittedName>
</protein>
<evidence type="ECO:0000256" key="2">
    <source>
        <dbReference type="ARBA" id="ARBA00022475"/>
    </source>
</evidence>
<evidence type="ECO:0000313" key="8">
    <source>
        <dbReference type="EMBL" id="SNQ49621.1"/>
    </source>
</evidence>
<feature type="transmembrane region" description="Helical" evidence="7">
    <location>
        <begin position="421"/>
        <end position="443"/>
    </location>
</feature>
<gene>
    <name evidence="8" type="ORF">FRACA_3530001</name>
</gene>
<feature type="region of interest" description="Disordered" evidence="6">
    <location>
        <begin position="1"/>
        <end position="31"/>
    </location>
</feature>
<feature type="region of interest" description="Disordered" evidence="6">
    <location>
        <begin position="57"/>
        <end position="109"/>
    </location>
</feature>
<evidence type="ECO:0000256" key="6">
    <source>
        <dbReference type="SAM" id="MobiDB-lite"/>
    </source>
</evidence>
<feature type="transmembrane region" description="Helical" evidence="7">
    <location>
        <begin position="389"/>
        <end position="409"/>
    </location>
</feature>
<evidence type="ECO:0000256" key="4">
    <source>
        <dbReference type="ARBA" id="ARBA00022989"/>
    </source>
</evidence>
<dbReference type="EMBL" id="FZMO01000283">
    <property type="protein sequence ID" value="SNQ49621.1"/>
    <property type="molecule type" value="Genomic_DNA"/>
</dbReference>
<feature type="transmembrane region" description="Helical" evidence="7">
    <location>
        <begin position="179"/>
        <end position="199"/>
    </location>
</feature>
<accession>A0A2I2KVD6</accession>
<keyword evidence="5 7" id="KW-0472">Membrane</keyword>
<feature type="compositionally biased region" description="Basic and acidic residues" evidence="6">
    <location>
        <begin position="624"/>
        <end position="637"/>
    </location>
</feature>
<proteinExistence type="predicted"/>
<feature type="transmembrane region" description="Helical" evidence="7">
    <location>
        <begin position="220"/>
        <end position="245"/>
    </location>
</feature>
<keyword evidence="9" id="KW-1185">Reference proteome</keyword>
<dbReference type="AlphaFoldDB" id="A0A2I2KVD6"/>
<evidence type="ECO:0000256" key="1">
    <source>
        <dbReference type="ARBA" id="ARBA00004651"/>
    </source>
</evidence>
<feature type="transmembrane region" description="Helical" evidence="7">
    <location>
        <begin position="313"/>
        <end position="333"/>
    </location>
</feature>
<evidence type="ECO:0000256" key="7">
    <source>
        <dbReference type="SAM" id="Phobius"/>
    </source>
</evidence>
<evidence type="ECO:0000256" key="3">
    <source>
        <dbReference type="ARBA" id="ARBA00022692"/>
    </source>
</evidence>
<comment type="subcellular location">
    <subcellularLocation>
        <location evidence="1">Cell membrane</location>
        <topology evidence="1">Multi-pass membrane protein</topology>
    </subcellularLocation>
</comment>
<feature type="transmembrane region" description="Helical" evidence="7">
    <location>
        <begin position="463"/>
        <end position="487"/>
    </location>
</feature>
<keyword evidence="4 7" id="KW-1133">Transmembrane helix</keyword>
<dbReference type="InterPro" id="IPR050833">
    <property type="entry name" value="Poly_Biosynth_Transport"/>
</dbReference>
<dbReference type="Proteomes" id="UP000234331">
    <property type="component" value="Unassembled WGS sequence"/>
</dbReference>
<dbReference type="PANTHER" id="PTHR30250:SF26">
    <property type="entry name" value="PSMA PROTEIN"/>
    <property type="match status" value="1"/>
</dbReference>
<dbReference type="PANTHER" id="PTHR30250">
    <property type="entry name" value="PST FAMILY PREDICTED COLANIC ACID TRANSPORTER"/>
    <property type="match status" value="1"/>
</dbReference>
<sequence>MAPGTPAGPDTSAATGRLAFRPLPGGGPIPTTITSTIDLTALQQRLLAEHTQVIDRIDAPARPSRRRREEAADPESTQVVPRGLIPGRARRSVRPAGATRRGSAEVGAVRDLDSDLGTDLAAGAAGADDAVGESGGPGAAEAGSTRSKALWTLADQAVSSATNAAISFLIAHQVSSVEYGAFGVAYTLFALVIGLSRGATCMPLSMFYSGSSPSSFRAAASATTGSSLVFGIAIGLVFAGVGAVIGGPVGSALLAMGLVLPGLLLQDAWRYVFFAMGRPFGAFLNDVAWAVVQVFGIWLLIHRGVSESSPLLLAWGASALVAALLGIAQAGFYPSPGATRRWLEENRTDATYLAAEFLTVQGSLQASILAIGAVGSLSTIGALQGARTLLGPTTVVGVGVVSFALPEFSKRTSMTSRERERAAIALSGLVIGIGAAWSAIFYFLPEQYGRALLGDSWDGVKQILGLSILHYIAAAVPVGPACMIYALGKTKITFRVNIVFAPFLLGLPVLGAVVGEARGAVIGFNIAFWIFAPVWFVLLRRVCREHDREQAALRAGADADGAPPSRRDRSSGDARGDRPEIGRRGGRPGTPDRRSRASASTRTGWNEPSDVETTGSWGIMPEGAARRDRSIARRRDGNGLTKVRKADVPEELRREVPRSRQPRPERDRSTSRAKPADSTRRIGRVDDVDRSGRTRSDRPDGGAGEGRGSGPPRGRRGS</sequence>
<feature type="region of interest" description="Disordered" evidence="6">
    <location>
        <begin position="553"/>
        <end position="718"/>
    </location>
</feature>
<keyword evidence="3 7" id="KW-0812">Transmembrane</keyword>
<feature type="transmembrane region" description="Helical" evidence="7">
    <location>
        <begin position="353"/>
        <end position="377"/>
    </location>
</feature>
<organism evidence="8 9">
    <name type="scientific">Frankia canadensis</name>
    <dbReference type="NCBI Taxonomy" id="1836972"/>
    <lineage>
        <taxon>Bacteria</taxon>
        <taxon>Bacillati</taxon>
        <taxon>Actinomycetota</taxon>
        <taxon>Actinomycetes</taxon>
        <taxon>Frankiales</taxon>
        <taxon>Frankiaceae</taxon>
        <taxon>Frankia</taxon>
    </lineage>
</organism>
<evidence type="ECO:0000256" key="5">
    <source>
        <dbReference type="ARBA" id="ARBA00023136"/>
    </source>
</evidence>